<organism evidence="6 7">
    <name type="scientific">Acer yangbiense</name>
    <dbReference type="NCBI Taxonomy" id="1000413"/>
    <lineage>
        <taxon>Eukaryota</taxon>
        <taxon>Viridiplantae</taxon>
        <taxon>Streptophyta</taxon>
        <taxon>Embryophyta</taxon>
        <taxon>Tracheophyta</taxon>
        <taxon>Spermatophyta</taxon>
        <taxon>Magnoliopsida</taxon>
        <taxon>eudicotyledons</taxon>
        <taxon>Gunneridae</taxon>
        <taxon>Pentapetalae</taxon>
        <taxon>rosids</taxon>
        <taxon>malvids</taxon>
        <taxon>Sapindales</taxon>
        <taxon>Sapindaceae</taxon>
        <taxon>Hippocastanoideae</taxon>
        <taxon>Acereae</taxon>
        <taxon>Acer</taxon>
    </lineage>
</organism>
<dbReference type="Pfam" id="PF04577">
    <property type="entry name" value="Glyco_transf_61"/>
    <property type="match status" value="1"/>
</dbReference>
<sequence>MSGSSLKNVLTTAVLTGVNEARARIFGHVLNPTGQRSPHKVLRKKLIGDKVSEWYPHDIKKDDPLFMARQEQERLSKLEMLKRRGKGPPKKGQGKRAAKRSKILLESCKLHFFRSLLNMMDPAHCVFAVEIASYSEIVFKFSYVHLQKSMDAGLEKMMIKTTSNSQHLGVTSLLIKSGIVHEESEPKELKPICNLMEPRTDFCEITGDIRVHGNSSTVNIASLQNGILVENNSWNIRPYSRKENAAAMGSVKNWSINLVTNHKEIPHCNINHSVPAILFSLGGFSGNHFHDFSDLVIPLYLTSREFDGEVQFLVTDYRPWWISKFRKILEKLSKYEIIDIDKQESVHCYSSIIVGLKYHDKELRIDPSKSPTGLSMKDFRDFLRSTYSLKRTEAIKSRDVEDRTIRPRLLIISRRNSRSFLNVGRVSKTARTLGYKVVVAEANLSTDLSGFAKIVNSYDVLMGVHGAGLTNMVFLPDNAILIQIIPLGRIEMLARIDFGEPSRDMKLSYLEYKISKKESSLANQYPVDHVIFRNPMSVHKQGWDAVRSIYLEKQNVKLNLNRFRPTLSKALELLLHYH</sequence>
<name>A0A5C7H578_9ROSI</name>
<dbReference type="PANTHER" id="PTHR20961">
    <property type="entry name" value="GLYCOSYLTRANSFERASE"/>
    <property type="match status" value="1"/>
</dbReference>
<evidence type="ECO:0000313" key="7">
    <source>
        <dbReference type="Proteomes" id="UP000323000"/>
    </source>
</evidence>
<dbReference type="Proteomes" id="UP000323000">
    <property type="component" value="Chromosome 11"/>
</dbReference>
<dbReference type="EMBL" id="VAHF01000011">
    <property type="protein sequence ID" value="TXG51396.1"/>
    <property type="molecule type" value="Genomic_DNA"/>
</dbReference>
<gene>
    <name evidence="6" type="ORF">EZV62_023920</name>
</gene>
<dbReference type="Pfam" id="PF08293">
    <property type="entry name" value="MRP-S33"/>
    <property type="match status" value="1"/>
</dbReference>
<accession>A0A5C7H578</accession>
<evidence type="ECO:0000256" key="1">
    <source>
        <dbReference type="ARBA" id="ARBA00004323"/>
    </source>
</evidence>
<dbReference type="GO" id="GO:0016763">
    <property type="term" value="F:pentosyltransferase activity"/>
    <property type="evidence" value="ECO:0007669"/>
    <property type="project" value="UniProtKB-ARBA"/>
</dbReference>
<keyword evidence="7" id="KW-1185">Reference proteome</keyword>
<evidence type="ECO:0000313" key="6">
    <source>
        <dbReference type="EMBL" id="TXG51396.1"/>
    </source>
</evidence>
<keyword evidence="2" id="KW-0328">Glycosyltransferase</keyword>
<dbReference type="InterPro" id="IPR013219">
    <property type="entry name" value="Ribosomal_mS33"/>
</dbReference>
<dbReference type="GO" id="GO:0000139">
    <property type="term" value="C:Golgi membrane"/>
    <property type="evidence" value="ECO:0007669"/>
    <property type="project" value="UniProtKB-SubCell"/>
</dbReference>
<dbReference type="PANTHER" id="PTHR20961:SF5">
    <property type="entry name" value="GLYCOSYLTRANSFERASE-RELATED"/>
    <property type="match status" value="1"/>
</dbReference>
<evidence type="ECO:0000256" key="4">
    <source>
        <dbReference type="ARBA" id="ARBA00023180"/>
    </source>
</evidence>
<dbReference type="InterPro" id="IPR049625">
    <property type="entry name" value="Glyco_transf_61_cat"/>
</dbReference>
<dbReference type="AlphaFoldDB" id="A0A5C7H578"/>
<keyword evidence="3" id="KW-0808">Transferase</keyword>
<evidence type="ECO:0000259" key="5">
    <source>
        <dbReference type="Pfam" id="PF04577"/>
    </source>
</evidence>
<proteinExistence type="predicted"/>
<keyword evidence="4" id="KW-0325">Glycoprotein</keyword>
<dbReference type="OrthoDB" id="529273at2759"/>
<evidence type="ECO:0000256" key="2">
    <source>
        <dbReference type="ARBA" id="ARBA00022676"/>
    </source>
</evidence>
<comment type="subcellular location">
    <subcellularLocation>
        <location evidence="1">Golgi apparatus membrane</location>
        <topology evidence="1">Single-pass type II membrane protein</topology>
    </subcellularLocation>
</comment>
<protein>
    <recommendedName>
        <fullName evidence="5">Glycosyltransferase 61 catalytic domain-containing protein</fullName>
    </recommendedName>
</protein>
<dbReference type="InterPro" id="IPR007657">
    <property type="entry name" value="Glycosyltransferase_61"/>
</dbReference>
<feature type="domain" description="Glycosyltransferase 61 catalytic" evidence="5">
    <location>
        <begin position="370"/>
        <end position="481"/>
    </location>
</feature>
<reference evidence="7" key="1">
    <citation type="journal article" date="2019" name="Gigascience">
        <title>De novo genome assembly of the endangered Acer yangbiense, a plant species with extremely small populations endemic to Yunnan Province, China.</title>
        <authorList>
            <person name="Yang J."/>
            <person name="Wariss H.M."/>
            <person name="Tao L."/>
            <person name="Zhang R."/>
            <person name="Yun Q."/>
            <person name="Hollingsworth P."/>
            <person name="Dao Z."/>
            <person name="Luo G."/>
            <person name="Guo H."/>
            <person name="Ma Y."/>
            <person name="Sun W."/>
        </authorList>
    </citation>
    <scope>NUCLEOTIDE SEQUENCE [LARGE SCALE GENOMIC DNA]</scope>
    <source>
        <strain evidence="7">cv. Malutang</strain>
    </source>
</reference>
<evidence type="ECO:0000256" key="3">
    <source>
        <dbReference type="ARBA" id="ARBA00022679"/>
    </source>
</evidence>
<comment type="caution">
    <text evidence="6">The sequence shown here is derived from an EMBL/GenBank/DDBJ whole genome shotgun (WGS) entry which is preliminary data.</text>
</comment>